<comment type="similarity">
    <text evidence="17">Belongs to the NnrD/CARKD family.</text>
</comment>
<feature type="binding site" evidence="17">
    <location>
        <position position="298"/>
    </location>
    <ligand>
        <name>(6S)-NADPHX</name>
        <dbReference type="ChEBI" id="CHEBI:64076"/>
    </ligand>
</feature>
<dbReference type="Proteomes" id="UP000649289">
    <property type="component" value="Unassembled WGS sequence"/>
</dbReference>
<comment type="similarity">
    <text evidence="4 19">In the C-terminal section; belongs to the NnrD/CARKD family.</text>
</comment>
<feature type="binding site" evidence="18">
    <location>
        <position position="148"/>
    </location>
    <ligand>
        <name>(6S)-NADPHX</name>
        <dbReference type="ChEBI" id="CHEBI:64076"/>
    </ligand>
</feature>
<dbReference type="CDD" id="cd01171">
    <property type="entry name" value="YXKO-related"/>
    <property type="match status" value="1"/>
</dbReference>
<evidence type="ECO:0000256" key="12">
    <source>
        <dbReference type="ARBA" id="ARBA00023239"/>
    </source>
</evidence>
<evidence type="ECO:0000256" key="3">
    <source>
        <dbReference type="ARBA" id="ARBA00006001"/>
    </source>
</evidence>
<keyword evidence="10 17" id="KW-0520">NAD</keyword>
<dbReference type="PANTHER" id="PTHR12592:SF0">
    <property type="entry name" value="ATP-DEPENDENT (S)-NAD(P)H-HYDRATE DEHYDRATASE"/>
    <property type="match status" value="1"/>
</dbReference>
<accession>A0ABR8MD57</accession>
<evidence type="ECO:0000313" key="23">
    <source>
        <dbReference type="Proteomes" id="UP000649289"/>
    </source>
</evidence>
<comment type="caution">
    <text evidence="22">The sequence shown here is derived from an EMBL/GenBank/DDBJ whole genome shotgun (WGS) entry which is preliminary data.</text>
</comment>
<dbReference type="Gene3D" id="3.40.1190.20">
    <property type="match status" value="1"/>
</dbReference>
<evidence type="ECO:0000259" key="21">
    <source>
        <dbReference type="PROSITE" id="PS51385"/>
    </source>
</evidence>
<dbReference type="RefSeq" id="WP_191198391.1">
    <property type="nucleotide sequence ID" value="NZ_BAAAPA010000003.1"/>
</dbReference>
<dbReference type="NCBIfam" id="TIGR00196">
    <property type="entry name" value="yjeF_cterm"/>
    <property type="match status" value="1"/>
</dbReference>
<evidence type="ECO:0000256" key="17">
    <source>
        <dbReference type="HAMAP-Rule" id="MF_01965"/>
    </source>
</evidence>
<keyword evidence="23" id="KW-1185">Reference proteome</keyword>
<reference evidence="22 23" key="1">
    <citation type="submission" date="2020-09" db="EMBL/GenBank/DDBJ databases">
        <title>novel species in genus Nocardioides.</title>
        <authorList>
            <person name="Zhang G."/>
        </authorList>
    </citation>
    <scope>NUCLEOTIDE SEQUENCE [LARGE SCALE GENOMIC DNA]</scope>
    <source>
        <strain evidence="22 23">19197</strain>
    </source>
</reference>
<evidence type="ECO:0000256" key="15">
    <source>
        <dbReference type="ARBA" id="ARBA00048238"/>
    </source>
</evidence>
<dbReference type="PIRSF" id="PIRSF017184">
    <property type="entry name" value="Nnr"/>
    <property type="match status" value="1"/>
</dbReference>
<keyword evidence="11 18" id="KW-0413">Isomerase</keyword>
<keyword evidence="13" id="KW-0511">Multifunctional enzyme</keyword>
<evidence type="ECO:0000256" key="13">
    <source>
        <dbReference type="ARBA" id="ARBA00023268"/>
    </source>
</evidence>
<dbReference type="HAMAP" id="MF_01965">
    <property type="entry name" value="NADHX_dehydratase"/>
    <property type="match status" value="1"/>
</dbReference>
<evidence type="ECO:0000256" key="16">
    <source>
        <dbReference type="ARBA" id="ARBA00049209"/>
    </source>
</evidence>
<comment type="catalytic activity">
    <reaction evidence="16 17 19">
        <text>(6S)-NADPHX + ADP = AMP + phosphate + NADPH + H(+)</text>
        <dbReference type="Rhea" id="RHEA:32235"/>
        <dbReference type="ChEBI" id="CHEBI:15378"/>
        <dbReference type="ChEBI" id="CHEBI:43474"/>
        <dbReference type="ChEBI" id="CHEBI:57783"/>
        <dbReference type="ChEBI" id="CHEBI:64076"/>
        <dbReference type="ChEBI" id="CHEBI:456215"/>
        <dbReference type="ChEBI" id="CHEBI:456216"/>
        <dbReference type="EC" id="4.2.1.136"/>
    </reaction>
</comment>
<evidence type="ECO:0000256" key="11">
    <source>
        <dbReference type="ARBA" id="ARBA00023235"/>
    </source>
</evidence>
<proteinExistence type="inferred from homology"/>
<evidence type="ECO:0000256" key="8">
    <source>
        <dbReference type="ARBA" id="ARBA00022857"/>
    </source>
</evidence>
<dbReference type="Pfam" id="PF03853">
    <property type="entry name" value="YjeF_N"/>
    <property type="match status" value="1"/>
</dbReference>
<evidence type="ECO:0000256" key="10">
    <source>
        <dbReference type="ARBA" id="ARBA00023027"/>
    </source>
</evidence>
<gene>
    <name evidence="18" type="primary">nnrE</name>
    <name evidence="17" type="synonym">nnrD</name>
    <name evidence="22" type="ORF">IEZ25_05485</name>
</gene>
<evidence type="ECO:0000256" key="18">
    <source>
        <dbReference type="HAMAP-Rule" id="MF_01966"/>
    </source>
</evidence>
<dbReference type="SUPFAM" id="SSF53613">
    <property type="entry name" value="Ribokinase-like"/>
    <property type="match status" value="1"/>
</dbReference>
<evidence type="ECO:0000256" key="2">
    <source>
        <dbReference type="ARBA" id="ARBA00000909"/>
    </source>
</evidence>
<feature type="binding site" evidence="18">
    <location>
        <position position="117"/>
    </location>
    <ligand>
        <name>K(+)</name>
        <dbReference type="ChEBI" id="CHEBI:29103"/>
    </ligand>
</feature>
<dbReference type="PROSITE" id="PS51385">
    <property type="entry name" value="YJEF_N"/>
    <property type="match status" value="1"/>
</dbReference>
<organism evidence="22 23">
    <name type="scientific">Nocardioides hwasunensis</name>
    <dbReference type="NCBI Taxonomy" id="397258"/>
    <lineage>
        <taxon>Bacteria</taxon>
        <taxon>Bacillati</taxon>
        <taxon>Actinomycetota</taxon>
        <taxon>Actinomycetes</taxon>
        <taxon>Propionibacteriales</taxon>
        <taxon>Nocardioidaceae</taxon>
        <taxon>Nocardioides</taxon>
    </lineage>
</organism>
<comment type="function">
    <text evidence="18">Catalyzes the epimerization of the S- and R-forms of NAD(P)HX, a damaged form of NAD(P)H that is a result of enzymatic or heat-dependent hydration. This is a prerequisite for the S-specific NAD(P)H-hydrate dehydratase to allow the repair of both epimers of NAD(P)HX.</text>
</comment>
<dbReference type="PANTHER" id="PTHR12592">
    <property type="entry name" value="ATP-DEPENDENT (S)-NAD(P)H-HYDRATE DEHYDRATASE FAMILY MEMBER"/>
    <property type="match status" value="1"/>
</dbReference>
<dbReference type="EMBL" id="JACXYY010000002">
    <property type="protein sequence ID" value="MBD3914060.1"/>
    <property type="molecule type" value="Genomic_DNA"/>
</dbReference>
<feature type="binding site" evidence="18">
    <location>
        <begin position="58"/>
        <end position="62"/>
    </location>
    <ligand>
        <name>(6S)-NADPHX</name>
        <dbReference type="ChEBI" id="CHEBI:64076"/>
    </ligand>
</feature>
<keyword evidence="7 17" id="KW-0067">ATP-binding</keyword>
<evidence type="ECO:0000256" key="5">
    <source>
        <dbReference type="ARBA" id="ARBA00022723"/>
    </source>
</evidence>
<evidence type="ECO:0000256" key="6">
    <source>
        <dbReference type="ARBA" id="ARBA00022741"/>
    </source>
</evidence>
<dbReference type="InterPro" id="IPR030677">
    <property type="entry name" value="Nnr"/>
</dbReference>
<dbReference type="PROSITE" id="PS51383">
    <property type="entry name" value="YJEF_C_3"/>
    <property type="match status" value="1"/>
</dbReference>
<dbReference type="Pfam" id="PF01256">
    <property type="entry name" value="Carb_kinase"/>
    <property type="match status" value="1"/>
</dbReference>
<dbReference type="InterPro" id="IPR029056">
    <property type="entry name" value="Ribokinase-like"/>
</dbReference>
<keyword evidence="9 18" id="KW-0630">Potassium</keyword>
<comment type="cofactor">
    <cofactor evidence="18 19">
        <name>K(+)</name>
        <dbReference type="ChEBI" id="CHEBI:29103"/>
    </cofactor>
    <text evidence="18 19">Binds 1 potassium ion per subunit.</text>
</comment>
<evidence type="ECO:0000256" key="14">
    <source>
        <dbReference type="ARBA" id="ARBA00025153"/>
    </source>
</evidence>
<dbReference type="EC" id="4.2.1.136" evidence="19"/>
<evidence type="ECO:0000256" key="1">
    <source>
        <dbReference type="ARBA" id="ARBA00000013"/>
    </source>
</evidence>
<feature type="binding site" evidence="18">
    <location>
        <position position="59"/>
    </location>
    <ligand>
        <name>K(+)</name>
        <dbReference type="ChEBI" id="CHEBI:29103"/>
    </ligand>
</feature>
<dbReference type="EC" id="5.1.99.6" evidence="19"/>
<dbReference type="Gene3D" id="3.40.50.10260">
    <property type="entry name" value="YjeF N-terminal domain"/>
    <property type="match status" value="1"/>
</dbReference>
<feature type="binding site" evidence="18">
    <location>
        <position position="151"/>
    </location>
    <ligand>
        <name>K(+)</name>
        <dbReference type="ChEBI" id="CHEBI:29103"/>
    </ligand>
</feature>
<evidence type="ECO:0000256" key="4">
    <source>
        <dbReference type="ARBA" id="ARBA00009524"/>
    </source>
</evidence>
<comment type="cofactor">
    <cofactor evidence="17">
        <name>Mg(2+)</name>
        <dbReference type="ChEBI" id="CHEBI:18420"/>
    </cofactor>
</comment>
<feature type="binding site" evidence="17">
    <location>
        <position position="339"/>
    </location>
    <ligand>
        <name>(6S)-NADPHX</name>
        <dbReference type="ChEBI" id="CHEBI:64076"/>
    </ligand>
</feature>
<evidence type="ECO:0000259" key="20">
    <source>
        <dbReference type="PROSITE" id="PS51383"/>
    </source>
</evidence>
<dbReference type="InterPro" id="IPR000631">
    <property type="entry name" value="CARKD"/>
</dbReference>
<comment type="catalytic activity">
    <reaction evidence="1 18 19">
        <text>(6R)-NADHX = (6S)-NADHX</text>
        <dbReference type="Rhea" id="RHEA:32215"/>
        <dbReference type="ChEBI" id="CHEBI:64074"/>
        <dbReference type="ChEBI" id="CHEBI:64075"/>
        <dbReference type="EC" id="5.1.99.6"/>
    </reaction>
</comment>
<dbReference type="HAMAP" id="MF_01966">
    <property type="entry name" value="NADHX_epimerase"/>
    <property type="match status" value="1"/>
</dbReference>
<dbReference type="InterPro" id="IPR004443">
    <property type="entry name" value="YjeF_N_dom"/>
</dbReference>
<dbReference type="SUPFAM" id="SSF64153">
    <property type="entry name" value="YjeF N-terminal domain-like"/>
    <property type="match status" value="1"/>
</dbReference>
<comment type="catalytic activity">
    <reaction evidence="2 18 19">
        <text>(6R)-NADPHX = (6S)-NADPHX</text>
        <dbReference type="Rhea" id="RHEA:32227"/>
        <dbReference type="ChEBI" id="CHEBI:64076"/>
        <dbReference type="ChEBI" id="CHEBI:64077"/>
        <dbReference type="EC" id="5.1.99.6"/>
    </reaction>
</comment>
<evidence type="ECO:0000256" key="7">
    <source>
        <dbReference type="ARBA" id="ARBA00022840"/>
    </source>
</evidence>
<evidence type="ECO:0000313" key="22">
    <source>
        <dbReference type="EMBL" id="MBD3914060.1"/>
    </source>
</evidence>
<keyword evidence="12 17" id="KW-0456">Lyase</keyword>
<keyword evidence="5 18" id="KW-0479">Metal-binding</keyword>
<comment type="function">
    <text evidence="17">Catalyzes the dehydration of the S-form of NAD(P)HX at the expense of ADP, which is converted to AMP. Together with NAD(P)HX epimerase, which catalyzes the epimerization of the S- and R-forms, the enzyme allows the repair of both epimers of NAD(P)HX, a damaged form of NAD(P)H that is a result of enzymatic or heat-dependent hydration.</text>
</comment>
<comment type="similarity">
    <text evidence="18">Belongs to the NnrE/AIBP family.</text>
</comment>
<feature type="domain" description="YjeF N-terminal" evidence="21">
    <location>
        <begin position="10"/>
        <end position="205"/>
    </location>
</feature>
<comment type="similarity">
    <text evidence="3 19">In the N-terminal section; belongs to the NnrE/AIBP family.</text>
</comment>
<evidence type="ECO:0000256" key="19">
    <source>
        <dbReference type="PIRNR" id="PIRNR017184"/>
    </source>
</evidence>
<comment type="subunit">
    <text evidence="17">Homotetramer.</text>
</comment>
<dbReference type="InterPro" id="IPR017953">
    <property type="entry name" value="Carbohydrate_kinase_pred_CS"/>
</dbReference>
<evidence type="ECO:0000256" key="9">
    <source>
        <dbReference type="ARBA" id="ARBA00022958"/>
    </source>
</evidence>
<keyword evidence="8 17" id="KW-0521">NADP</keyword>
<feature type="domain" description="YjeF C-terminal" evidence="20">
    <location>
        <begin position="214"/>
        <end position="462"/>
    </location>
</feature>
<name>A0ABR8MD57_9ACTN</name>
<feature type="binding site" evidence="17">
    <location>
        <position position="406"/>
    </location>
    <ligand>
        <name>(6S)-NADPHX</name>
        <dbReference type="ChEBI" id="CHEBI:64076"/>
    </ligand>
</feature>
<dbReference type="PROSITE" id="PS01050">
    <property type="entry name" value="YJEF_C_2"/>
    <property type="match status" value="1"/>
</dbReference>
<protein>
    <recommendedName>
        <fullName evidence="19">Bifunctional NAD(P)H-hydrate repair enzyme</fullName>
    </recommendedName>
    <alternativeName>
        <fullName evidence="19">Nicotinamide nucleotide repair protein</fullName>
    </alternativeName>
    <domain>
        <recommendedName>
            <fullName evidence="19">ADP-dependent (S)-NAD(P)H-hydrate dehydratase</fullName>
            <ecNumber evidence="19">4.2.1.136</ecNumber>
        </recommendedName>
        <alternativeName>
            <fullName evidence="19">ADP-dependent NAD(P)HX dehydratase</fullName>
        </alternativeName>
    </domain>
    <domain>
        <recommendedName>
            <fullName evidence="19">NAD(P)H-hydrate epimerase</fullName>
            <ecNumber evidence="19">5.1.99.6</ecNumber>
        </recommendedName>
    </domain>
</protein>
<sequence>MLRAHSVADVRRAESLAMAQLPDGALMQRAAAGLAAAVTDLLGGTYGRRVVLLVGAGDNGGDALWAGARLAGRGAHVEALLLSDRVHDEGLAALRRAGGLVREDLDGLAAGADVVLDGIVGIGGRPGLRPDAVAALDRFPGVPVVAVDVPSGVDVDTGRLDGPHVRADLTVTFGTHKAAHLIDPASMASGALHLVDLGLDPFLEHAAPVVEALQPDDVRALLPRPGPDAQKYTRGVVGVRAGSGTYPGAALLAVAGATSGLVGMVRYVGPDAVADTVRTAHPEVVGAGRVQAWVVGPGGGDDGAQMLAEARADDVPLVVDADALRHVDGPLPGCVLTPHAGELSAMLDVERTEVEAAPLRFVREAAGRWDCVVLLKGHHTLVADPRGRVRVTTTGVPWLATAGAGDVLSGLVGSLLAAGLDSYDAASVGSWLHGAAATQASGGGPLTAGRVAVQIPRLLRELLAGLG</sequence>
<keyword evidence="6 17" id="KW-0547">Nucleotide-binding</keyword>
<comment type="function">
    <text evidence="14 19">Bifunctional enzyme that catalyzes the epimerization of the S- and R-forms of NAD(P)HX and the dehydration of the S-form of NAD(P)HX at the expense of ADP, which is converted to AMP. This allows the repair of both epimers of NAD(P)HX, a damaged form of NAD(P)H that is a result of enzymatic or heat-dependent hydration.</text>
</comment>
<comment type="caution">
    <text evidence="18">Lacks conserved residue(s) required for the propagation of feature annotation.</text>
</comment>
<feature type="binding site" evidence="17">
    <location>
        <position position="405"/>
    </location>
    <ligand>
        <name>AMP</name>
        <dbReference type="ChEBI" id="CHEBI:456215"/>
    </ligand>
</feature>
<comment type="catalytic activity">
    <reaction evidence="15 17 19">
        <text>(6S)-NADHX + ADP = AMP + phosphate + NADH + H(+)</text>
        <dbReference type="Rhea" id="RHEA:32223"/>
        <dbReference type="ChEBI" id="CHEBI:15378"/>
        <dbReference type="ChEBI" id="CHEBI:43474"/>
        <dbReference type="ChEBI" id="CHEBI:57945"/>
        <dbReference type="ChEBI" id="CHEBI:64074"/>
        <dbReference type="ChEBI" id="CHEBI:456215"/>
        <dbReference type="ChEBI" id="CHEBI:456216"/>
        <dbReference type="EC" id="4.2.1.136"/>
    </reaction>
</comment>
<feature type="binding site" evidence="17">
    <location>
        <begin position="376"/>
        <end position="380"/>
    </location>
    <ligand>
        <name>AMP</name>
        <dbReference type="ChEBI" id="CHEBI:456215"/>
    </ligand>
</feature>
<dbReference type="InterPro" id="IPR036652">
    <property type="entry name" value="YjeF_N_dom_sf"/>
</dbReference>
<feature type="binding site" evidence="17">
    <location>
        <position position="249"/>
    </location>
    <ligand>
        <name>(6S)-NADPHX</name>
        <dbReference type="ChEBI" id="CHEBI:64076"/>
    </ligand>
</feature>